<evidence type="ECO:0000313" key="1">
    <source>
        <dbReference type="EMBL" id="MCH84249.1"/>
    </source>
</evidence>
<dbReference type="EMBL" id="LXQA010006515">
    <property type="protein sequence ID" value="MCH84249.1"/>
    <property type="molecule type" value="Genomic_DNA"/>
</dbReference>
<sequence>MDGGFLLLPYHKSNKPVTGKQPLESLTSESECPNRGFLFSCMRLPSSFIQIKGSFIGKASGWRLGFAMAQWTRASFILDSIQTKGEVIIVNLTCNRTKKKELTHYHSRSYWRTNYDKGAQIQVAKSPLTNRLEDPRMKFHRIEIYQLRTIDIINIQSLPKRRSFDRMKSMLGSCRFDEKERHSRSFTCDRDRITERERMGPDLQPTTGTCLALARLIPACLLPTFLN</sequence>
<dbReference type="AlphaFoldDB" id="A0A392MAU7"/>
<accession>A0A392MAU7</accession>
<keyword evidence="2" id="KW-1185">Reference proteome</keyword>
<comment type="caution">
    <text evidence="1">The sequence shown here is derived from an EMBL/GenBank/DDBJ whole genome shotgun (WGS) entry which is preliminary data.</text>
</comment>
<dbReference type="Proteomes" id="UP000265520">
    <property type="component" value="Unassembled WGS sequence"/>
</dbReference>
<protein>
    <submittedName>
        <fullName evidence="1">Uncharacterized protein</fullName>
    </submittedName>
</protein>
<proteinExistence type="predicted"/>
<organism evidence="1 2">
    <name type="scientific">Trifolium medium</name>
    <dbReference type="NCBI Taxonomy" id="97028"/>
    <lineage>
        <taxon>Eukaryota</taxon>
        <taxon>Viridiplantae</taxon>
        <taxon>Streptophyta</taxon>
        <taxon>Embryophyta</taxon>
        <taxon>Tracheophyta</taxon>
        <taxon>Spermatophyta</taxon>
        <taxon>Magnoliopsida</taxon>
        <taxon>eudicotyledons</taxon>
        <taxon>Gunneridae</taxon>
        <taxon>Pentapetalae</taxon>
        <taxon>rosids</taxon>
        <taxon>fabids</taxon>
        <taxon>Fabales</taxon>
        <taxon>Fabaceae</taxon>
        <taxon>Papilionoideae</taxon>
        <taxon>50 kb inversion clade</taxon>
        <taxon>NPAAA clade</taxon>
        <taxon>Hologalegina</taxon>
        <taxon>IRL clade</taxon>
        <taxon>Trifolieae</taxon>
        <taxon>Trifolium</taxon>
    </lineage>
</organism>
<gene>
    <name evidence="1" type="ORF">A2U01_0005080</name>
</gene>
<evidence type="ECO:0000313" key="2">
    <source>
        <dbReference type="Proteomes" id="UP000265520"/>
    </source>
</evidence>
<name>A0A392MAU7_9FABA</name>
<reference evidence="1 2" key="1">
    <citation type="journal article" date="2018" name="Front. Plant Sci.">
        <title>Red Clover (Trifolium pratense) and Zigzag Clover (T. medium) - A Picture of Genomic Similarities and Differences.</title>
        <authorList>
            <person name="Dluhosova J."/>
            <person name="Istvanek J."/>
            <person name="Nedelnik J."/>
            <person name="Repkova J."/>
        </authorList>
    </citation>
    <scope>NUCLEOTIDE SEQUENCE [LARGE SCALE GENOMIC DNA]</scope>
    <source>
        <strain evidence="2">cv. 10/8</strain>
        <tissue evidence="1">Leaf</tissue>
    </source>
</reference>